<organism evidence="1 2">
    <name type="scientific">Sporolactobacillus putidus</name>
    <dbReference type="NCBI Taxonomy" id="492735"/>
    <lineage>
        <taxon>Bacteria</taxon>
        <taxon>Bacillati</taxon>
        <taxon>Bacillota</taxon>
        <taxon>Bacilli</taxon>
        <taxon>Bacillales</taxon>
        <taxon>Sporolactobacillaceae</taxon>
        <taxon>Sporolactobacillus</taxon>
    </lineage>
</organism>
<comment type="caution">
    <text evidence="1">The sequence shown here is derived from an EMBL/GenBank/DDBJ whole genome shotgun (WGS) entry which is preliminary data.</text>
</comment>
<gene>
    <name evidence="1" type="ORF">GCM10007968_28550</name>
</gene>
<keyword evidence="2" id="KW-1185">Reference proteome</keyword>
<dbReference type="AlphaFoldDB" id="A0A917S7E3"/>
<name>A0A917S7E3_9BACL</name>
<accession>A0A917S7E3</accession>
<protein>
    <submittedName>
        <fullName evidence="1">Uncharacterized protein</fullName>
    </submittedName>
</protein>
<dbReference type="EMBL" id="BMOK01000016">
    <property type="protein sequence ID" value="GGL62909.1"/>
    <property type="molecule type" value="Genomic_DNA"/>
</dbReference>
<dbReference type="Proteomes" id="UP000654670">
    <property type="component" value="Unassembled WGS sequence"/>
</dbReference>
<dbReference type="Pfam" id="PF26325">
    <property type="entry name" value="YhjD"/>
    <property type="match status" value="1"/>
</dbReference>
<dbReference type="RefSeq" id="WP_188804581.1">
    <property type="nucleotide sequence ID" value="NZ_BMOK01000016.1"/>
</dbReference>
<proteinExistence type="predicted"/>
<evidence type="ECO:0000313" key="2">
    <source>
        <dbReference type="Proteomes" id="UP000654670"/>
    </source>
</evidence>
<sequence>MVMDNQLREDEKQIIREYIFLSLIKLALQRNRKVINITNTKFKDLYISNIDEAIHRLAADMRKNKDAVFDHHIRITRRDWLSYEVNVRGRVFTVHYHKTAAAEWIGERIKEYFHH</sequence>
<evidence type="ECO:0000313" key="1">
    <source>
        <dbReference type="EMBL" id="GGL62909.1"/>
    </source>
</evidence>
<reference evidence="1" key="1">
    <citation type="journal article" date="2014" name="Int. J. Syst. Evol. Microbiol.">
        <title>Complete genome sequence of Corynebacterium casei LMG S-19264T (=DSM 44701T), isolated from a smear-ripened cheese.</title>
        <authorList>
            <consortium name="US DOE Joint Genome Institute (JGI-PGF)"/>
            <person name="Walter F."/>
            <person name="Albersmeier A."/>
            <person name="Kalinowski J."/>
            <person name="Ruckert C."/>
        </authorList>
    </citation>
    <scope>NUCLEOTIDE SEQUENCE</scope>
    <source>
        <strain evidence="1">JCM 15325</strain>
    </source>
</reference>
<reference evidence="1" key="2">
    <citation type="submission" date="2020-09" db="EMBL/GenBank/DDBJ databases">
        <authorList>
            <person name="Sun Q."/>
            <person name="Ohkuma M."/>
        </authorList>
    </citation>
    <scope>NUCLEOTIDE SEQUENCE</scope>
    <source>
        <strain evidence="1">JCM 15325</strain>
    </source>
</reference>
<dbReference type="InterPro" id="IPR058600">
    <property type="entry name" value="YhjD-like"/>
</dbReference>